<dbReference type="VEuPathDB" id="FungiDB:MELLADRAFT_64361"/>
<feature type="compositionally biased region" description="Acidic residues" evidence="3">
    <location>
        <begin position="12"/>
        <end position="23"/>
    </location>
</feature>
<dbReference type="PROSITE" id="PS51938">
    <property type="entry name" value="SUZ_C"/>
    <property type="match status" value="1"/>
</dbReference>
<dbReference type="HOGENOM" id="CLU_1300242_0_0_1"/>
<dbReference type="Proteomes" id="UP000001072">
    <property type="component" value="Unassembled WGS sequence"/>
</dbReference>
<feature type="region of interest" description="Disordered" evidence="3">
    <location>
        <begin position="142"/>
        <end position="206"/>
    </location>
</feature>
<dbReference type="AlphaFoldDB" id="F4RR58"/>
<evidence type="ECO:0000256" key="1">
    <source>
        <dbReference type="ARBA" id="ARBA00007124"/>
    </source>
</evidence>
<dbReference type="PANTHER" id="PTHR31796:SF2">
    <property type="entry name" value="SUZ DOMAIN-CONTAINING PROTEIN 1"/>
    <property type="match status" value="1"/>
</dbReference>
<evidence type="ECO:0000259" key="4">
    <source>
        <dbReference type="PROSITE" id="PS51673"/>
    </source>
</evidence>
<dbReference type="STRING" id="747676.F4RR58"/>
<dbReference type="InterPro" id="IPR024771">
    <property type="entry name" value="SUZ"/>
</dbReference>
<reference evidence="7" key="1">
    <citation type="journal article" date="2011" name="Proc. Natl. Acad. Sci. U.S.A.">
        <title>Obligate biotrophy features unraveled by the genomic analysis of rust fungi.</title>
        <authorList>
            <person name="Duplessis S."/>
            <person name="Cuomo C.A."/>
            <person name="Lin Y.-C."/>
            <person name="Aerts A."/>
            <person name="Tisserant E."/>
            <person name="Veneault-Fourrey C."/>
            <person name="Joly D.L."/>
            <person name="Hacquard S."/>
            <person name="Amselem J."/>
            <person name="Cantarel B.L."/>
            <person name="Chiu R."/>
            <person name="Coutinho P.M."/>
            <person name="Feau N."/>
            <person name="Field M."/>
            <person name="Frey P."/>
            <person name="Gelhaye E."/>
            <person name="Goldberg J."/>
            <person name="Grabherr M.G."/>
            <person name="Kodira C.D."/>
            <person name="Kohler A."/>
            <person name="Kuees U."/>
            <person name="Lindquist E.A."/>
            <person name="Lucas S.M."/>
            <person name="Mago R."/>
            <person name="Mauceli E."/>
            <person name="Morin E."/>
            <person name="Murat C."/>
            <person name="Pangilinan J.L."/>
            <person name="Park R."/>
            <person name="Pearson M."/>
            <person name="Quesneville H."/>
            <person name="Rouhier N."/>
            <person name="Sakthikumar S."/>
            <person name="Salamov A.A."/>
            <person name="Schmutz J."/>
            <person name="Selles B."/>
            <person name="Shapiro H."/>
            <person name="Tanguay P."/>
            <person name="Tuskan G.A."/>
            <person name="Henrissat B."/>
            <person name="Van de Peer Y."/>
            <person name="Rouze P."/>
            <person name="Ellis J.G."/>
            <person name="Dodds P.N."/>
            <person name="Schein J.E."/>
            <person name="Zhong S."/>
            <person name="Hamelin R.C."/>
            <person name="Grigoriev I.V."/>
            <person name="Szabo L.J."/>
            <person name="Martin F."/>
        </authorList>
    </citation>
    <scope>NUCLEOTIDE SEQUENCE [LARGE SCALE GENOMIC DNA]</scope>
    <source>
        <strain evidence="7">98AG31 / pathotype 3-4-7</strain>
    </source>
</reference>
<feature type="compositionally biased region" description="Polar residues" evidence="3">
    <location>
        <begin position="37"/>
        <end position="56"/>
    </location>
</feature>
<feature type="domain" description="SUZ" evidence="4">
    <location>
        <begin position="80"/>
        <end position="150"/>
    </location>
</feature>
<dbReference type="PROSITE" id="PS51673">
    <property type="entry name" value="SUZ"/>
    <property type="match status" value="1"/>
</dbReference>
<evidence type="ECO:0000256" key="2">
    <source>
        <dbReference type="ARBA" id="ARBA00044802"/>
    </source>
</evidence>
<feature type="region of interest" description="Disordered" evidence="3">
    <location>
        <begin position="1"/>
        <end position="56"/>
    </location>
</feature>
<feature type="domain" description="SUZ-C" evidence="5">
    <location>
        <begin position="150"/>
        <end position="201"/>
    </location>
</feature>
<dbReference type="InterPro" id="IPR039228">
    <property type="entry name" value="SZRD1"/>
</dbReference>
<sequence length="206" mass="22283">MPASSFKLKEEPCEDWEDLDYDIDPSPPSHTADEEATTTISQSTNTAGSSDASTRATSNSLLWTCANKNPQYVIIPSNSSAPNPVSSLSQRPLPQNAIFGTPSLTILKRSGDSSTAANRSVSPVVPPVADIKQREKAYLEARERIFSQTPSEPDPLKRPNLKAKHSSVTSSIESQSDEQVSVERQPKGPSGSDAKGFKNRTRAELQ</sequence>
<name>F4RR58_MELLP</name>
<keyword evidence="7" id="KW-1185">Reference proteome</keyword>
<dbReference type="InParanoid" id="F4RR58"/>
<dbReference type="OrthoDB" id="2502428at2759"/>
<proteinExistence type="inferred from homology"/>
<dbReference type="RefSeq" id="XP_007411523.1">
    <property type="nucleotide sequence ID" value="XM_007411461.1"/>
</dbReference>
<dbReference type="PANTHER" id="PTHR31796">
    <property type="entry name" value="SUZ DOMAIN-CONTAINING PROTEIN 1"/>
    <property type="match status" value="1"/>
</dbReference>
<protein>
    <recommendedName>
        <fullName evidence="2">SUZ RNA-binding domain-containing</fullName>
    </recommendedName>
</protein>
<accession>F4RR58</accession>
<dbReference type="EMBL" id="GL883114">
    <property type="protein sequence ID" value="EGG05158.1"/>
    <property type="molecule type" value="Genomic_DNA"/>
</dbReference>
<dbReference type="InterPro" id="IPR024642">
    <property type="entry name" value="SUZ-C"/>
</dbReference>
<evidence type="ECO:0000256" key="3">
    <source>
        <dbReference type="SAM" id="MobiDB-lite"/>
    </source>
</evidence>
<comment type="similarity">
    <text evidence="1">Belongs to the SZRD1 family.</text>
</comment>
<gene>
    <name evidence="6" type="ORF">MELLADRAFT_64361</name>
</gene>
<dbReference type="Pfam" id="PF12752">
    <property type="entry name" value="SUZ"/>
    <property type="match status" value="1"/>
</dbReference>
<organism evidence="7">
    <name type="scientific">Melampsora larici-populina (strain 98AG31 / pathotype 3-4-7)</name>
    <name type="common">Poplar leaf rust fungus</name>
    <dbReference type="NCBI Taxonomy" id="747676"/>
    <lineage>
        <taxon>Eukaryota</taxon>
        <taxon>Fungi</taxon>
        <taxon>Dikarya</taxon>
        <taxon>Basidiomycota</taxon>
        <taxon>Pucciniomycotina</taxon>
        <taxon>Pucciniomycetes</taxon>
        <taxon>Pucciniales</taxon>
        <taxon>Melampsoraceae</taxon>
        <taxon>Melampsora</taxon>
    </lineage>
</organism>
<evidence type="ECO:0000313" key="7">
    <source>
        <dbReference type="Proteomes" id="UP000001072"/>
    </source>
</evidence>
<dbReference type="GeneID" id="18930248"/>
<evidence type="ECO:0000313" key="6">
    <source>
        <dbReference type="EMBL" id="EGG05158.1"/>
    </source>
</evidence>
<dbReference type="KEGG" id="mlr:MELLADRAFT_64361"/>
<feature type="compositionally biased region" description="Polar residues" evidence="3">
    <location>
        <begin position="166"/>
        <end position="179"/>
    </location>
</feature>
<evidence type="ECO:0000259" key="5">
    <source>
        <dbReference type="PROSITE" id="PS51938"/>
    </source>
</evidence>